<keyword evidence="16" id="KW-0346">Stress response</keyword>
<dbReference type="CDD" id="cd06225">
    <property type="entry name" value="HAMP"/>
    <property type="match status" value="1"/>
</dbReference>
<evidence type="ECO:0000256" key="6">
    <source>
        <dbReference type="ARBA" id="ARBA00022475"/>
    </source>
</evidence>
<comment type="catalytic activity">
    <reaction evidence="1">
        <text>ATP + protein L-histidine = ADP + protein N-phospho-L-histidine.</text>
        <dbReference type="EC" id="2.7.13.3"/>
    </reaction>
</comment>
<keyword evidence="8" id="KW-0808">Transferase</keyword>
<comment type="cofactor">
    <cofactor evidence="2">
        <name>Mn(2+)</name>
        <dbReference type="ChEBI" id="CHEBI:29035"/>
    </cofactor>
</comment>
<dbReference type="Pfam" id="PF00672">
    <property type="entry name" value="HAMP"/>
    <property type="match status" value="1"/>
</dbReference>
<proteinExistence type="predicted"/>
<dbReference type="PRINTS" id="PR00344">
    <property type="entry name" value="BCTRLSENSOR"/>
</dbReference>
<evidence type="ECO:0000256" key="1">
    <source>
        <dbReference type="ARBA" id="ARBA00000085"/>
    </source>
</evidence>
<dbReference type="InterPro" id="IPR003594">
    <property type="entry name" value="HATPase_dom"/>
</dbReference>
<evidence type="ECO:0000256" key="3">
    <source>
        <dbReference type="ARBA" id="ARBA00001946"/>
    </source>
</evidence>
<evidence type="ECO:0000256" key="2">
    <source>
        <dbReference type="ARBA" id="ARBA00001936"/>
    </source>
</evidence>
<dbReference type="PANTHER" id="PTHR44936:SF9">
    <property type="entry name" value="SENSOR PROTEIN CREC"/>
    <property type="match status" value="1"/>
</dbReference>
<dbReference type="PANTHER" id="PTHR44936">
    <property type="entry name" value="SENSOR PROTEIN CREC"/>
    <property type="match status" value="1"/>
</dbReference>
<dbReference type="Gene3D" id="3.30.565.10">
    <property type="entry name" value="Histidine kinase-like ATPase, C-terminal domain"/>
    <property type="match status" value="1"/>
</dbReference>
<comment type="subcellular location">
    <subcellularLocation>
        <location evidence="4">Cell membrane</location>
        <topology evidence="4">Multi-pass membrane protein</topology>
    </subcellularLocation>
</comment>
<gene>
    <name evidence="25" type="ORF">H9787_04080</name>
</gene>
<dbReference type="Proteomes" id="UP000823824">
    <property type="component" value="Unassembled WGS sequence"/>
</dbReference>
<evidence type="ECO:0000256" key="7">
    <source>
        <dbReference type="ARBA" id="ARBA00022553"/>
    </source>
</evidence>
<keyword evidence="22" id="KW-0472">Membrane</keyword>
<keyword evidence="17" id="KW-0843">Virulence</keyword>
<dbReference type="GO" id="GO:0005524">
    <property type="term" value="F:ATP binding"/>
    <property type="evidence" value="ECO:0007669"/>
    <property type="project" value="UniProtKB-KW"/>
</dbReference>
<dbReference type="Pfam" id="PF00512">
    <property type="entry name" value="HisKA"/>
    <property type="match status" value="1"/>
</dbReference>
<evidence type="ECO:0000256" key="22">
    <source>
        <dbReference type="SAM" id="Phobius"/>
    </source>
</evidence>
<dbReference type="CDD" id="cd00075">
    <property type="entry name" value="HATPase"/>
    <property type="match status" value="1"/>
</dbReference>
<keyword evidence="12" id="KW-0067">ATP-binding</keyword>
<dbReference type="PROSITE" id="PS50109">
    <property type="entry name" value="HIS_KIN"/>
    <property type="match status" value="1"/>
</dbReference>
<dbReference type="PROSITE" id="PS51257">
    <property type="entry name" value="PROKAR_LIPOPROTEIN"/>
    <property type="match status" value="1"/>
</dbReference>
<evidence type="ECO:0000256" key="10">
    <source>
        <dbReference type="ARBA" id="ARBA00022777"/>
    </source>
</evidence>
<dbReference type="InterPro" id="IPR036097">
    <property type="entry name" value="HisK_dim/P_sf"/>
</dbReference>
<keyword evidence="14" id="KW-0904">Protein phosphatase</keyword>
<dbReference type="InterPro" id="IPR004358">
    <property type="entry name" value="Sig_transdc_His_kin-like_C"/>
</dbReference>
<dbReference type="EC" id="2.7.13.3" evidence="5"/>
<dbReference type="SMART" id="SM00388">
    <property type="entry name" value="HisKA"/>
    <property type="match status" value="1"/>
</dbReference>
<name>A0A9D2LHP8_9FIRM</name>
<evidence type="ECO:0000256" key="17">
    <source>
        <dbReference type="ARBA" id="ARBA00023026"/>
    </source>
</evidence>
<keyword evidence="22" id="KW-0812">Transmembrane</keyword>
<evidence type="ECO:0000256" key="8">
    <source>
        <dbReference type="ARBA" id="ARBA00022679"/>
    </source>
</evidence>
<feature type="transmembrane region" description="Helical" evidence="22">
    <location>
        <begin position="7"/>
        <end position="27"/>
    </location>
</feature>
<reference evidence="25" key="2">
    <citation type="submission" date="2021-04" db="EMBL/GenBank/DDBJ databases">
        <authorList>
            <person name="Gilroy R."/>
        </authorList>
    </citation>
    <scope>NUCLEOTIDE SEQUENCE</scope>
    <source>
        <strain evidence="25">ChiBcec18-1249</strain>
    </source>
</reference>
<dbReference type="Gene3D" id="6.10.340.10">
    <property type="match status" value="1"/>
</dbReference>
<evidence type="ECO:0000256" key="13">
    <source>
        <dbReference type="ARBA" id="ARBA00022842"/>
    </source>
</evidence>
<dbReference type="CDD" id="cd00082">
    <property type="entry name" value="HisKA"/>
    <property type="match status" value="1"/>
</dbReference>
<evidence type="ECO:0000256" key="4">
    <source>
        <dbReference type="ARBA" id="ARBA00004651"/>
    </source>
</evidence>
<comment type="cofactor">
    <cofactor evidence="3">
        <name>Mg(2+)</name>
        <dbReference type="ChEBI" id="CHEBI:18420"/>
    </cofactor>
</comment>
<dbReference type="InterPro" id="IPR036890">
    <property type="entry name" value="HATPase_C_sf"/>
</dbReference>
<feature type="transmembrane region" description="Helical" evidence="22">
    <location>
        <begin position="164"/>
        <end position="187"/>
    </location>
</feature>
<dbReference type="EMBL" id="DWZJ01000031">
    <property type="protein sequence ID" value="HJB12868.1"/>
    <property type="molecule type" value="Genomic_DNA"/>
</dbReference>
<dbReference type="InterPro" id="IPR005467">
    <property type="entry name" value="His_kinase_dom"/>
</dbReference>
<dbReference type="SMART" id="SM00304">
    <property type="entry name" value="HAMP"/>
    <property type="match status" value="1"/>
</dbReference>
<keyword evidence="6" id="KW-1003">Cell membrane</keyword>
<keyword evidence="9" id="KW-0547">Nucleotide-binding</keyword>
<evidence type="ECO:0000313" key="25">
    <source>
        <dbReference type="EMBL" id="HJB12868.1"/>
    </source>
</evidence>
<sequence>MRLFWKLFCSMVMIAALACSLGGFVLIDGQFRAGLDARAETAMTENALLRRTFLRELQFSGGLDQTAAVCLTEETFAAAEQRGISFRLTDSQGQPLAGSRLPVESSLSQALGAERQGWEFLQSNNGRAYLHAASPLVLDGDVMYLENWQEVGDLFAAREEQYHVFFYLLMGLILLSALSALAVSAWLSRPLGRLSAAARQMAAGELSQRVEVRGSDEISRLSQDFNQMADQLERHVQELTDTARRQEDFLRSFAHETKTPLTSIIGYAELALSRPDQPELVQESAACIFREGRRLESLSRKLVDLIVLENEGLRLRTVEMPGFLEQAAGVVRPGLERAGIRFAVHADPGTAEIEPDLMESVCLNLLDNARKAVENKGLIRLEGIRTADGYCIRVTDDGRGIPREELARITGPFYMVDKSRARTQGGSGLGLAICQRIVALHGGRLEFESELGRGTQASVWLKGAGDV</sequence>
<dbReference type="AlphaFoldDB" id="A0A9D2LHP8"/>
<evidence type="ECO:0000313" key="26">
    <source>
        <dbReference type="Proteomes" id="UP000823824"/>
    </source>
</evidence>
<evidence type="ECO:0000259" key="23">
    <source>
        <dbReference type="PROSITE" id="PS50109"/>
    </source>
</evidence>
<dbReference type="SUPFAM" id="SSF158472">
    <property type="entry name" value="HAMP domain-like"/>
    <property type="match status" value="1"/>
</dbReference>
<keyword evidence="11" id="KW-0378">Hydrolase</keyword>
<dbReference type="InterPro" id="IPR050980">
    <property type="entry name" value="2C_sensor_his_kinase"/>
</dbReference>
<keyword evidence="18" id="KW-0464">Manganese</keyword>
<evidence type="ECO:0000256" key="19">
    <source>
        <dbReference type="ARBA" id="ARBA00040454"/>
    </source>
</evidence>
<keyword evidence="7" id="KW-0597">Phosphoprotein</keyword>
<keyword evidence="22" id="KW-1133">Transmembrane helix</keyword>
<dbReference type="PROSITE" id="PS50885">
    <property type="entry name" value="HAMP"/>
    <property type="match status" value="1"/>
</dbReference>
<evidence type="ECO:0000259" key="24">
    <source>
        <dbReference type="PROSITE" id="PS50885"/>
    </source>
</evidence>
<evidence type="ECO:0000256" key="14">
    <source>
        <dbReference type="ARBA" id="ARBA00022912"/>
    </source>
</evidence>
<dbReference type="SUPFAM" id="SSF47384">
    <property type="entry name" value="Homodimeric domain of signal transducing histidine kinase"/>
    <property type="match status" value="1"/>
</dbReference>
<keyword evidence="15" id="KW-0902">Two-component regulatory system</keyword>
<feature type="domain" description="HAMP" evidence="24">
    <location>
        <begin position="185"/>
        <end position="237"/>
    </location>
</feature>
<keyword evidence="21" id="KW-0175">Coiled coil</keyword>
<organism evidence="25 26">
    <name type="scientific">Candidatus Oscillibacter excrementigallinarum</name>
    <dbReference type="NCBI Taxonomy" id="2838716"/>
    <lineage>
        <taxon>Bacteria</taxon>
        <taxon>Bacillati</taxon>
        <taxon>Bacillota</taxon>
        <taxon>Clostridia</taxon>
        <taxon>Eubacteriales</taxon>
        <taxon>Oscillospiraceae</taxon>
        <taxon>Oscillibacter</taxon>
    </lineage>
</organism>
<dbReference type="InterPro" id="IPR003661">
    <property type="entry name" value="HisK_dim/P_dom"/>
</dbReference>
<evidence type="ECO:0000256" key="16">
    <source>
        <dbReference type="ARBA" id="ARBA00023016"/>
    </source>
</evidence>
<evidence type="ECO:0000256" key="20">
    <source>
        <dbReference type="ARBA" id="ARBA00041776"/>
    </source>
</evidence>
<feature type="coiled-coil region" evidence="21">
    <location>
        <begin position="218"/>
        <end position="249"/>
    </location>
</feature>
<dbReference type="GO" id="GO:0005886">
    <property type="term" value="C:plasma membrane"/>
    <property type="evidence" value="ECO:0007669"/>
    <property type="project" value="UniProtKB-SubCell"/>
</dbReference>
<evidence type="ECO:0000256" key="21">
    <source>
        <dbReference type="SAM" id="Coils"/>
    </source>
</evidence>
<keyword evidence="10 25" id="KW-0418">Kinase</keyword>
<evidence type="ECO:0000256" key="11">
    <source>
        <dbReference type="ARBA" id="ARBA00022801"/>
    </source>
</evidence>
<protein>
    <recommendedName>
        <fullName evidence="19">Signal transduction histidine-protein kinase/phosphatase MprB</fullName>
        <ecNumber evidence="5">2.7.13.3</ecNumber>
    </recommendedName>
    <alternativeName>
        <fullName evidence="20">Mycobacterial persistence regulator B</fullName>
    </alternativeName>
</protein>
<dbReference type="Pfam" id="PF02518">
    <property type="entry name" value="HATPase_c"/>
    <property type="match status" value="1"/>
</dbReference>
<accession>A0A9D2LHP8</accession>
<dbReference type="SMART" id="SM00387">
    <property type="entry name" value="HATPase_c"/>
    <property type="match status" value="1"/>
</dbReference>
<evidence type="ECO:0000256" key="5">
    <source>
        <dbReference type="ARBA" id="ARBA00012438"/>
    </source>
</evidence>
<evidence type="ECO:0000256" key="12">
    <source>
        <dbReference type="ARBA" id="ARBA00022840"/>
    </source>
</evidence>
<dbReference type="SUPFAM" id="SSF55874">
    <property type="entry name" value="ATPase domain of HSP90 chaperone/DNA topoisomerase II/histidine kinase"/>
    <property type="match status" value="1"/>
</dbReference>
<dbReference type="Gene3D" id="1.10.287.130">
    <property type="match status" value="1"/>
</dbReference>
<evidence type="ECO:0000256" key="18">
    <source>
        <dbReference type="ARBA" id="ARBA00023211"/>
    </source>
</evidence>
<keyword evidence="13" id="KW-0460">Magnesium</keyword>
<dbReference type="InterPro" id="IPR003660">
    <property type="entry name" value="HAMP_dom"/>
</dbReference>
<dbReference type="GO" id="GO:0004721">
    <property type="term" value="F:phosphoprotein phosphatase activity"/>
    <property type="evidence" value="ECO:0007669"/>
    <property type="project" value="UniProtKB-KW"/>
</dbReference>
<reference evidence="25" key="1">
    <citation type="journal article" date="2021" name="PeerJ">
        <title>Extensive microbial diversity within the chicken gut microbiome revealed by metagenomics and culture.</title>
        <authorList>
            <person name="Gilroy R."/>
            <person name="Ravi A."/>
            <person name="Getino M."/>
            <person name="Pursley I."/>
            <person name="Horton D.L."/>
            <person name="Alikhan N.F."/>
            <person name="Baker D."/>
            <person name="Gharbi K."/>
            <person name="Hall N."/>
            <person name="Watson M."/>
            <person name="Adriaenssens E.M."/>
            <person name="Foster-Nyarko E."/>
            <person name="Jarju S."/>
            <person name="Secka A."/>
            <person name="Antonio M."/>
            <person name="Oren A."/>
            <person name="Chaudhuri R.R."/>
            <person name="La Ragione R."/>
            <person name="Hildebrand F."/>
            <person name="Pallen M.J."/>
        </authorList>
    </citation>
    <scope>NUCLEOTIDE SEQUENCE</scope>
    <source>
        <strain evidence="25">ChiBcec18-1249</strain>
    </source>
</reference>
<evidence type="ECO:0000256" key="9">
    <source>
        <dbReference type="ARBA" id="ARBA00022741"/>
    </source>
</evidence>
<evidence type="ECO:0000256" key="15">
    <source>
        <dbReference type="ARBA" id="ARBA00023012"/>
    </source>
</evidence>
<comment type="caution">
    <text evidence="25">The sequence shown here is derived from an EMBL/GenBank/DDBJ whole genome shotgun (WGS) entry which is preliminary data.</text>
</comment>
<feature type="domain" description="Histidine kinase" evidence="23">
    <location>
        <begin position="252"/>
        <end position="465"/>
    </location>
</feature>
<dbReference type="GO" id="GO:0000155">
    <property type="term" value="F:phosphorelay sensor kinase activity"/>
    <property type="evidence" value="ECO:0007669"/>
    <property type="project" value="InterPro"/>
</dbReference>